<dbReference type="EMBL" id="JAOPLL010000010">
    <property type="protein sequence ID" value="MDM5073447.1"/>
    <property type="molecule type" value="Genomic_DNA"/>
</dbReference>
<proteinExistence type="predicted"/>
<gene>
    <name evidence="1" type="ORF">OB935_16600</name>
</gene>
<reference evidence="1" key="1">
    <citation type="submission" date="2024-05" db="EMBL/GenBank/DDBJ databases">
        <title>WGS of Aeromonas isolates.</title>
        <authorList>
            <person name="Lee H."/>
        </authorList>
    </citation>
    <scope>NUCLEOTIDE SEQUENCE</scope>
    <source>
        <strain evidence="1">SU58-3</strain>
    </source>
</reference>
<keyword evidence="2" id="KW-1185">Reference proteome</keyword>
<comment type="caution">
    <text evidence="1">The sequence shown here is derived from an EMBL/GenBank/DDBJ whole genome shotgun (WGS) entry which is preliminary data.</text>
</comment>
<dbReference type="RefSeq" id="WP_290019268.1">
    <property type="nucleotide sequence ID" value="NZ_JAOPLL010000010.1"/>
</dbReference>
<dbReference type="Proteomes" id="UP001168107">
    <property type="component" value="Unassembled WGS sequence"/>
</dbReference>
<evidence type="ECO:0000313" key="2">
    <source>
        <dbReference type="Proteomes" id="UP001168107"/>
    </source>
</evidence>
<organism evidence="1 2">
    <name type="scientific">Aeromonas bestiarum</name>
    <dbReference type="NCBI Taxonomy" id="105751"/>
    <lineage>
        <taxon>Bacteria</taxon>
        <taxon>Pseudomonadati</taxon>
        <taxon>Pseudomonadota</taxon>
        <taxon>Gammaproteobacteria</taxon>
        <taxon>Aeromonadales</taxon>
        <taxon>Aeromonadaceae</taxon>
        <taxon>Aeromonas</taxon>
    </lineage>
</organism>
<evidence type="ECO:0008006" key="3">
    <source>
        <dbReference type="Google" id="ProtNLM"/>
    </source>
</evidence>
<name>A0ABT7Q299_9GAMM</name>
<evidence type="ECO:0000313" key="1">
    <source>
        <dbReference type="EMBL" id="MDM5073447.1"/>
    </source>
</evidence>
<protein>
    <recommendedName>
        <fullName evidence="3">DUF262 domain-containing protein</fullName>
    </recommendedName>
</protein>
<sequence length="402" mass="46331">MGLEFIGQAEDLKQGTRVIYCQADIETYLNIIGSSFGDYLIQRRRESHKAYRRLSDDIKLGALLPPITLSVKPDIVDRIIPLCDNKDALIETLSQPNQVDILDGLQRSYILKDIKDNDFEFNPKAKLLLEFWLEKDLGKLIYRMIVLNSGQKTMSMRHQIELLFTSLSGEIEKAVPGISIIKERDGFRRTQPNKYPLSDLATSYYAYLTGSHEIEKDGLVTKLFDSDILDASEEVLTEKFKAYLNRLHSFVMIDELCWNHYSEIDFAVASELVMDNDEYDENTKSKKISDLEKLKRGYNWLGSENTMLAYFSMASFFDSNPRFTKRFDSGLEAIIARLQENIDLDPLAILSFENAKDTFNPRKKNIGFATRKLTHDGLKEYFNSEAAVDLKECWKYAADYQK</sequence>
<accession>A0ABT7Q299</accession>